<dbReference type="Pfam" id="PF00394">
    <property type="entry name" value="Cu-oxidase"/>
    <property type="match status" value="1"/>
</dbReference>
<feature type="domain" description="Plastocyanin-like" evidence="9">
    <location>
        <begin position="387"/>
        <end position="482"/>
    </location>
</feature>
<keyword evidence="7" id="KW-0325">Glycoprotein</keyword>
<evidence type="ECO:0000256" key="3">
    <source>
        <dbReference type="ARBA" id="ARBA00022729"/>
    </source>
</evidence>
<dbReference type="PROSITE" id="PS00080">
    <property type="entry name" value="MULTICOPPER_OXIDASE2"/>
    <property type="match status" value="1"/>
</dbReference>
<dbReference type="PROSITE" id="PS00079">
    <property type="entry name" value="MULTICOPPER_OXIDASE1"/>
    <property type="match status" value="1"/>
</dbReference>
<keyword evidence="5" id="KW-0186">Copper</keyword>
<dbReference type="PANTHER" id="PTHR11709:SF488">
    <property type="entry name" value="LACCASE-RELATED"/>
    <property type="match status" value="1"/>
</dbReference>
<evidence type="ECO:0000256" key="4">
    <source>
        <dbReference type="ARBA" id="ARBA00023002"/>
    </source>
</evidence>
<dbReference type="GO" id="GO:0016491">
    <property type="term" value="F:oxidoreductase activity"/>
    <property type="evidence" value="ECO:0007669"/>
    <property type="project" value="UniProtKB-KW"/>
</dbReference>
<keyword evidence="14" id="KW-1185">Reference proteome</keyword>
<dbReference type="SUPFAM" id="SSF49503">
    <property type="entry name" value="Cupredoxins"/>
    <property type="match status" value="3"/>
</dbReference>
<dbReference type="InterPro" id="IPR002355">
    <property type="entry name" value="Cu_oxidase_Cu_BS"/>
</dbReference>
<proteinExistence type="inferred from homology"/>
<feature type="domain" description="Plastocyanin-like" evidence="10">
    <location>
        <begin position="575"/>
        <end position="697"/>
    </location>
</feature>
<feature type="domain" description="Plastocyanin-like" evidence="11">
    <location>
        <begin position="67"/>
        <end position="173"/>
    </location>
</feature>
<dbReference type="Pfam" id="PF07731">
    <property type="entry name" value="Cu-oxidase_2"/>
    <property type="match status" value="1"/>
</dbReference>
<feature type="chain" id="PRO_5042442454" evidence="8">
    <location>
        <begin position="25"/>
        <end position="723"/>
    </location>
</feature>
<dbReference type="InterPro" id="IPR008972">
    <property type="entry name" value="Cupredoxin"/>
</dbReference>
<evidence type="ECO:0000256" key="8">
    <source>
        <dbReference type="SAM" id="SignalP"/>
    </source>
</evidence>
<dbReference type="Pfam" id="PF07732">
    <property type="entry name" value="Cu-oxidase_3"/>
    <property type="match status" value="1"/>
</dbReference>
<feature type="signal peptide" evidence="8">
    <location>
        <begin position="1"/>
        <end position="24"/>
    </location>
</feature>
<protein>
    <submittedName>
        <fullName evidence="13">Multicopper oxidase-domain-containing protein</fullName>
    </submittedName>
</protein>
<organism evidence="13 14">
    <name type="scientific">Papiliotrema laurentii</name>
    <name type="common">Cryptococcus laurentii</name>
    <dbReference type="NCBI Taxonomy" id="5418"/>
    <lineage>
        <taxon>Eukaryota</taxon>
        <taxon>Fungi</taxon>
        <taxon>Dikarya</taxon>
        <taxon>Basidiomycota</taxon>
        <taxon>Agaricomycotina</taxon>
        <taxon>Tremellomycetes</taxon>
        <taxon>Tremellales</taxon>
        <taxon>Rhynchogastremaceae</taxon>
        <taxon>Papiliotrema</taxon>
    </lineage>
</organism>
<dbReference type="Gene3D" id="2.60.40.420">
    <property type="entry name" value="Cupredoxins - blue copper proteins"/>
    <property type="match status" value="3"/>
</dbReference>
<dbReference type="InterPro" id="IPR011706">
    <property type="entry name" value="Cu-oxidase_C"/>
</dbReference>
<evidence type="ECO:0000256" key="7">
    <source>
        <dbReference type="ARBA" id="ARBA00023180"/>
    </source>
</evidence>
<gene>
    <name evidence="13" type="ORF">DB88DRAFT_475753</name>
    <name evidence="12" type="ORF">DB88DRAFT_520622</name>
</gene>
<dbReference type="InterPro" id="IPR011707">
    <property type="entry name" value="Cu-oxidase-like_N"/>
</dbReference>
<evidence type="ECO:0000313" key="12">
    <source>
        <dbReference type="EMBL" id="KAK1920571.1"/>
    </source>
</evidence>
<evidence type="ECO:0000256" key="2">
    <source>
        <dbReference type="ARBA" id="ARBA00022723"/>
    </source>
</evidence>
<comment type="similarity">
    <text evidence="1">Belongs to the multicopper oxidase family.</text>
</comment>
<dbReference type="GO" id="GO:0005507">
    <property type="term" value="F:copper ion binding"/>
    <property type="evidence" value="ECO:0007669"/>
    <property type="project" value="InterPro"/>
</dbReference>
<comment type="caution">
    <text evidence="13">The sequence shown here is derived from an EMBL/GenBank/DDBJ whole genome shotgun (WGS) entry which is preliminary data.</text>
</comment>
<evidence type="ECO:0000256" key="5">
    <source>
        <dbReference type="ARBA" id="ARBA00023008"/>
    </source>
</evidence>
<keyword evidence="4" id="KW-0560">Oxidoreductase</keyword>
<reference evidence="13" key="1">
    <citation type="submission" date="2023-02" db="EMBL/GenBank/DDBJ databases">
        <title>Identification and recombinant expression of a fungal hydrolase from Papiliotrema laurentii that hydrolyzes apple cutin and clears colloidal polyester polyurethane.</title>
        <authorList>
            <consortium name="DOE Joint Genome Institute"/>
            <person name="Roman V.A."/>
            <person name="Bojanowski C."/>
            <person name="Crable B.R."/>
            <person name="Wagner D.N."/>
            <person name="Hung C.S."/>
            <person name="Nadeau L.J."/>
            <person name="Schratz L."/>
            <person name="Haridas S."/>
            <person name="Pangilinan J."/>
            <person name="Lipzen A."/>
            <person name="Na H."/>
            <person name="Yan M."/>
            <person name="Ng V."/>
            <person name="Grigoriev I.V."/>
            <person name="Spatafora J.W."/>
            <person name="Barlow D."/>
            <person name="Biffinger J."/>
            <person name="Kelley-Loughnane N."/>
            <person name="Varaljay V.A."/>
            <person name="Crookes-Goodson W.J."/>
        </authorList>
    </citation>
    <scope>NUCLEOTIDE SEQUENCE</scope>
    <source>
        <strain evidence="13">5307AH</strain>
    </source>
</reference>
<evidence type="ECO:0000313" key="13">
    <source>
        <dbReference type="EMBL" id="KAK1920632.1"/>
    </source>
</evidence>
<sequence>MVSLYIGMAVVWLVAVPIAAVTSCQKIETTAREYTLNVTDGYGAPGRRSSNIMQSALYAIPIRLSTDGFARPLFLVNGNTPGPIIEANQGEQLVVTVNNMLAVQIGMHWHGLHQRGTPQHDGVPGLNQYAIPPGGRYTYCFGTESNYGAYWYHVHLRDIYQDGVRGPILIQPNGTVERPYALISNKSDDLEAMQRAERTSSLLMVNDWFRRTSDEIALRMVATQDSMRPLCANSVLFNGMGRVDCPIDTLGRTSFGCEAMGDSMDMGSMSDCNKTSITQQMVDSLDSEMSGSMSLSKPAAIPPTGFSLSTRSIMASMSTMMMGADVLPTSTIPDSPSLMASSMPMIAAMSESASASMTMTMGMAMPSSPVPSSPMTVTPADDTCQNTTSPRYVLSFPENTTWNMLHVINAGASQQLALSFDEHDFWIVSADGAFVTPQKSQVINIGIGQRYAIMLRRPEGTQKVYTIRASTMTHQVFQSTALLSYGSQIADSSVQATSSPWIGVEGKPLNSTIRLMDDKALAPYPVEVVPVSNREIRLDVNQSNPTVWVLESGQPFASNNGQQTPLLFAPRNASGIFWLSKGDVVDVLLQVAVDSLDTMAHPIHLHGHYFRVLGSLANSTFPTNMSITDVATSMSDSPVGMALNTNSTAPRRDSAHLPEAGWLAIRFVADNPGVWLLHCHINSHLASGMAVAFIEAADDLPVFGDNITTPPQIAPLSSIPELQ</sequence>
<keyword evidence="6" id="KW-1015">Disulfide bond</keyword>
<dbReference type="EMBL" id="JAODAN010000015">
    <property type="protein sequence ID" value="KAK1920632.1"/>
    <property type="molecule type" value="Genomic_DNA"/>
</dbReference>
<name>A0AAD9CS83_PAPLA</name>
<dbReference type="Proteomes" id="UP001182556">
    <property type="component" value="Unassembled WGS sequence"/>
</dbReference>
<evidence type="ECO:0000259" key="11">
    <source>
        <dbReference type="Pfam" id="PF07732"/>
    </source>
</evidence>
<keyword evidence="3 8" id="KW-0732">Signal</keyword>
<dbReference type="PANTHER" id="PTHR11709">
    <property type="entry name" value="MULTI-COPPER OXIDASE"/>
    <property type="match status" value="1"/>
</dbReference>
<evidence type="ECO:0000259" key="10">
    <source>
        <dbReference type="Pfam" id="PF07731"/>
    </source>
</evidence>
<dbReference type="InterPro" id="IPR001117">
    <property type="entry name" value="Cu-oxidase_2nd"/>
</dbReference>
<evidence type="ECO:0000259" key="9">
    <source>
        <dbReference type="Pfam" id="PF00394"/>
    </source>
</evidence>
<evidence type="ECO:0000256" key="1">
    <source>
        <dbReference type="ARBA" id="ARBA00010609"/>
    </source>
</evidence>
<dbReference type="CDD" id="cd13850">
    <property type="entry name" value="CuRO_1_Abr2_like"/>
    <property type="match status" value="1"/>
</dbReference>
<keyword evidence="2" id="KW-0479">Metal-binding</keyword>
<dbReference type="InterPro" id="IPR045087">
    <property type="entry name" value="Cu-oxidase_fam"/>
</dbReference>
<dbReference type="AlphaFoldDB" id="A0AAD9CS83"/>
<dbReference type="InterPro" id="IPR033138">
    <property type="entry name" value="Cu_oxidase_CS"/>
</dbReference>
<accession>A0AAD9CS83</accession>
<evidence type="ECO:0000256" key="6">
    <source>
        <dbReference type="ARBA" id="ARBA00023157"/>
    </source>
</evidence>
<evidence type="ECO:0000313" key="14">
    <source>
        <dbReference type="Proteomes" id="UP001182556"/>
    </source>
</evidence>
<dbReference type="EMBL" id="JAODAN010000017">
    <property type="protein sequence ID" value="KAK1920571.1"/>
    <property type="molecule type" value="Genomic_DNA"/>
</dbReference>